<dbReference type="EMBL" id="HBIX01010086">
    <property type="protein sequence ID" value="CAE0714896.1"/>
    <property type="molecule type" value="Transcribed_RNA"/>
</dbReference>
<name>A0A7S4EIG2_9STRA</name>
<evidence type="ECO:0000313" key="2">
    <source>
        <dbReference type="EMBL" id="CAE0714896.1"/>
    </source>
</evidence>
<proteinExistence type="predicted"/>
<accession>A0A7S4EIG2</accession>
<gene>
    <name evidence="2" type="ORF">PAUS00366_LOCUS7648</name>
</gene>
<organism evidence="2">
    <name type="scientific">Pseudo-nitzschia australis</name>
    <dbReference type="NCBI Taxonomy" id="44445"/>
    <lineage>
        <taxon>Eukaryota</taxon>
        <taxon>Sar</taxon>
        <taxon>Stramenopiles</taxon>
        <taxon>Ochrophyta</taxon>
        <taxon>Bacillariophyta</taxon>
        <taxon>Bacillariophyceae</taxon>
        <taxon>Bacillariophycidae</taxon>
        <taxon>Bacillariales</taxon>
        <taxon>Bacillariaceae</taxon>
        <taxon>Pseudo-nitzschia</taxon>
    </lineage>
</organism>
<reference evidence="2" key="1">
    <citation type="submission" date="2021-01" db="EMBL/GenBank/DDBJ databases">
        <authorList>
            <person name="Corre E."/>
            <person name="Pelletier E."/>
            <person name="Niang G."/>
            <person name="Scheremetjew M."/>
            <person name="Finn R."/>
            <person name="Kale V."/>
            <person name="Holt S."/>
            <person name="Cochrane G."/>
            <person name="Meng A."/>
            <person name="Brown T."/>
            <person name="Cohen L."/>
        </authorList>
    </citation>
    <scope>NUCLEOTIDE SEQUENCE</scope>
    <source>
        <strain evidence="2">10249 10 AB</strain>
    </source>
</reference>
<feature type="chain" id="PRO_5031194858" evidence="1">
    <location>
        <begin position="22"/>
        <end position="507"/>
    </location>
</feature>
<dbReference type="AlphaFoldDB" id="A0A7S4EIG2"/>
<feature type="signal peptide" evidence="1">
    <location>
        <begin position="1"/>
        <end position="21"/>
    </location>
</feature>
<protein>
    <submittedName>
        <fullName evidence="2">Uncharacterized protein</fullName>
    </submittedName>
</protein>
<sequence length="507" mass="56465">MQVSSFALTVFAASAASIAYGFAPMQAFSRHAVTSASASASDGPVATATTLFISSWGKTGLGLEPDQEVNLPTDLNPDTNIQSYLDEPDIIAQRDNLDGTCLVSGFVNSKDRSDQFVFDLLNYEDNAFAFKKIVAFVNDEKSAKKRLLSRSARYTGLLDKLDFKEAAVADALPLPAQLEGARSWLASIESNDDLLDQVKAIAALAKDAPDLDNISVMVTNAAGDIVSAEDRSAAVQALKDTGKEYTLLVMGKLEDRDEGKKFYKFRDFDSEDDEDALLPADAVFSREEAMRMATETLQLDAGSCKALTFSEVYDTNTTEAKLIKGLREAGYVRCQEIDHVLNDGFKEYQEALDEYDVINPGWREGVTHTEAWWEDPEFLRQLDEAKLKDRGGRPEEKVVEEEPKDERTKEVEKIAAEWAKREFFSRSMAGTVDQDLTQGEFIESVWDRALFEGDLKFRQLNGEDADAEAELLDFKAQQERKQQAMLKKAKAELQEIFDEEDLGDVDE</sequence>
<evidence type="ECO:0000256" key="1">
    <source>
        <dbReference type="SAM" id="SignalP"/>
    </source>
</evidence>
<keyword evidence="1" id="KW-0732">Signal</keyword>